<feature type="domain" description="DM2" evidence="2">
    <location>
        <begin position="267"/>
        <end position="344"/>
    </location>
</feature>
<dbReference type="Gene3D" id="1.10.245.10">
    <property type="entry name" value="SWIB/MDM2 domain"/>
    <property type="match status" value="1"/>
</dbReference>
<proteinExistence type="predicted"/>
<dbReference type="HOGENOM" id="CLU_023529_2_0_1"/>
<dbReference type="InterPro" id="IPR036885">
    <property type="entry name" value="SWIB_MDM2_dom_sf"/>
</dbReference>
<evidence type="ECO:0000313" key="3">
    <source>
        <dbReference type="EMBL" id="KIX03117.1"/>
    </source>
</evidence>
<dbReference type="VEuPathDB" id="FungiDB:Z518_06667"/>
<dbReference type="SMART" id="SM00151">
    <property type="entry name" value="SWIB"/>
    <property type="match status" value="1"/>
</dbReference>
<dbReference type="PANTHER" id="PTHR13844">
    <property type="entry name" value="SWI/SNF-RELATED MATRIX-ASSOCIATED ACTIN-DEPENDENT REGULATOR OF CHROMATIN SUBFAMILY D"/>
    <property type="match status" value="1"/>
</dbReference>
<dbReference type="Pfam" id="PF02201">
    <property type="entry name" value="SWIB"/>
    <property type="match status" value="1"/>
</dbReference>
<evidence type="ECO:0000313" key="4">
    <source>
        <dbReference type="Proteomes" id="UP000053617"/>
    </source>
</evidence>
<name>A0A0D2FMB5_9EURO</name>
<dbReference type="InterPro" id="IPR003121">
    <property type="entry name" value="SWIB_MDM2_domain"/>
</dbReference>
<dbReference type="InterPro" id="IPR019835">
    <property type="entry name" value="SWIB_domain"/>
</dbReference>
<dbReference type="CDD" id="cd10568">
    <property type="entry name" value="SWIB_like"/>
    <property type="match status" value="1"/>
</dbReference>
<dbReference type="AlphaFoldDB" id="A0A0D2FMB5"/>
<feature type="region of interest" description="Disordered" evidence="1">
    <location>
        <begin position="1"/>
        <end position="72"/>
    </location>
</feature>
<gene>
    <name evidence="3" type="ORF">Z518_06667</name>
</gene>
<dbReference type="Proteomes" id="UP000053617">
    <property type="component" value="Unassembled WGS sequence"/>
</dbReference>
<dbReference type="GeneID" id="25294738"/>
<feature type="compositionally biased region" description="Basic and acidic residues" evidence="1">
    <location>
        <begin position="189"/>
        <end position="201"/>
    </location>
</feature>
<dbReference type="PROSITE" id="PS51925">
    <property type="entry name" value="SWIB_MDM2"/>
    <property type="match status" value="1"/>
</dbReference>
<dbReference type="EMBL" id="KN847479">
    <property type="protein sequence ID" value="KIX03117.1"/>
    <property type="molecule type" value="Genomic_DNA"/>
</dbReference>
<feature type="compositionally biased region" description="Polar residues" evidence="1">
    <location>
        <begin position="16"/>
        <end position="26"/>
    </location>
</feature>
<dbReference type="RefSeq" id="XP_013270253.1">
    <property type="nucleotide sequence ID" value="XM_013414799.1"/>
</dbReference>
<keyword evidence="4" id="KW-1185">Reference proteome</keyword>
<evidence type="ECO:0000256" key="1">
    <source>
        <dbReference type="SAM" id="MobiDB-lite"/>
    </source>
</evidence>
<organism evidence="3 4">
    <name type="scientific">Rhinocladiella mackenziei CBS 650.93</name>
    <dbReference type="NCBI Taxonomy" id="1442369"/>
    <lineage>
        <taxon>Eukaryota</taxon>
        <taxon>Fungi</taxon>
        <taxon>Dikarya</taxon>
        <taxon>Ascomycota</taxon>
        <taxon>Pezizomycotina</taxon>
        <taxon>Eurotiomycetes</taxon>
        <taxon>Chaetothyriomycetidae</taxon>
        <taxon>Chaetothyriales</taxon>
        <taxon>Herpotrichiellaceae</taxon>
        <taxon>Rhinocladiella</taxon>
    </lineage>
</organism>
<evidence type="ECO:0000259" key="2">
    <source>
        <dbReference type="PROSITE" id="PS51925"/>
    </source>
</evidence>
<dbReference type="SUPFAM" id="SSF47592">
    <property type="entry name" value="SWIB/MDM2 domain"/>
    <property type="match status" value="1"/>
</dbReference>
<feature type="compositionally biased region" description="Acidic residues" evidence="1">
    <location>
        <begin position="171"/>
        <end position="188"/>
    </location>
</feature>
<protein>
    <recommendedName>
        <fullName evidence="2">DM2 domain-containing protein</fullName>
    </recommendedName>
</protein>
<feature type="region of interest" description="Disordered" evidence="1">
    <location>
        <begin position="171"/>
        <end position="201"/>
    </location>
</feature>
<reference evidence="3 4" key="1">
    <citation type="submission" date="2015-01" db="EMBL/GenBank/DDBJ databases">
        <title>The Genome Sequence of Rhinocladiella mackenzie CBS 650.93.</title>
        <authorList>
            <consortium name="The Broad Institute Genomics Platform"/>
            <person name="Cuomo C."/>
            <person name="de Hoog S."/>
            <person name="Gorbushina A."/>
            <person name="Stielow B."/>
            <person name="Teixiera M."/>
            <person name="Abouelleil A."/>
            <person name="Chapman S.B."/>
            <person name="Priest M."/>
            <person name="Young S.K."/>
            <person name="Wortman J."/>
            <person name="Nusbaum C."/>
            <person name="Birren B."/>
        </authorList>
    </citation>
    <scope>NUCLEOTIDE SEQUENCE [LARGE SCALE GENOMIC DNA]</scope>
    <source>
        <strain evidence="3 4">CBS 650.93</strain>
    </source>
</reference>
<dbReference type="STRING" id="1442369.A0A0D2FMB5"/>
<feature type="compositionally biased region" description="Low complexity" evidence="1">
    <location>
        <begin position="38"/>
        <end position="50"/>
    </location>
</feature>
<accession>A0A0D2FMB5</accession>
<dbReference type="OrthoDB" id="10263741at2759"/>
<sequence>MAPHNAARTMLKLGQAHSQTTPTSGQMPPAQNPRHHMQNQMVNQQMQQRNAAIEHQMAQRRARKPTERNLPDGLEDIVIGDGVKQYNKLRDSEKRLDQIMMRKRLELQDTFSRNVKRFKTLRILVWNTCANQSWQVDVDENNITFDSIADPTYTVHIKAKLLDYVEDDITYSDSEDEDEEDNDMETEEAEKPKKPKTLKEQPSHRFSHFFKALSVEFENGGIPGDPNCTVNWKKPPNQTADNDNDIFSFTRKADENFNINICLTRDEQPERFRLSQALASTLDMEEADRAEVVMGIWEYVKFMGLQEDDERRSIRCDDALKSIFGTDTIYFPQVPERIISHLHPLPPVRLPYTVHLDEAFHTANPEPKPTIYDIQVMVEDPLRALILKMTQNPEHQAQLRQIAKLDEELAIVIQKIHLHKARHAFFSGFAKDPIGFCDKWMKSQKKDLSVILGEAEKGDVAGMELAKGGDDSVWNSDLVREAVRYRLAKADANHGQAGR</sequence>